<dbReference type="PANTHER" id="PTHR31458">
    <property type="entry name" value="POLYGALACTURONASE 1 BETA-LIKE PROTEIN 2"/>
    <property type="match status" value="1"/>
</dbReference>
<dbReference type="PANTHER" id="PTHR31458:SF16">
    <property type="entry name" value="BURP DOMAIN-CONTAINING PROTEIN"/>
    <property type="match status" value="1"/>
</dbReference>
<proteinExistence type="predicted"/>
<dbReference type="InterPro" id="IPR051897">
    <property type="entry name" value="PG-associated_BURP"/>
</dbReference>
<dbReference type="AlphaFoldDB" id="A0AAV7ENK5"/>
<comment type="caution">
    <text evidence="1">The sequence shown here is derived from an EMBL/GenBank/DDBJ whole genome shotgun (WGS) entry which is preliminary data.</text>
</comment>
<keyword evidence="2" id="KW-1185">Reference proteome</keyword>
<name>A0AAV7ENK5_ARIFI</name>
<gene>
    <name evidence="1" type="ORF">H6P81_009959</name>
</gene>
<dbReference type="Proteomes" id="UP000825729">
    <property type="component" value="Unassembled WGS sequence"/>
</dbReference>
<protein>
    <submittedName>
        <fullName evidence="1">Uncharacterized protein</fullName>
    </submittedName>
</protein>
<reference evidence="1 2" key="1">
    <citation type="submission" date="2021-07" db="EMBL/GenBank/DDBJ databases">
        <title>The Aristolochia fimbriata genome: insights into angiosperm evolution, floral development and chemical biosynthesis.</title>
        <authorList>
            <person name="Jiao Y."/>
        </authorList>
    </citation>
    <scope>NUCLEOTIDE SEQUENCE [LARGE SCALE GENOMIC DNA]</scope>
    <source>
        <strain evidence="1">IBCAS-2021</strain>
        <tissue evidence="1">Leaf</tissue>
    </source>
</reference>
<evidence type="ECO:0000313" key="2">
    <source>
        <dbReference type="Proteomes" id="UP000825729"/>
    </source>
</evidence>
<sequence>MNGDFVKYTNQSFSNYDIGQCDGKGSFNNYDCQDFVIDTFKQYDRDSIELMQKFANYGLEVTIPMDEFSSYSISGVGGYCKCTNYGHHINMPLIKFGVAFPTPTRPTTGINLSPTVASTKPRLAPDSPTYTNGVKYYVKSFTLYGESGNTAYDTFTSYASNDNRWGGISSVENFKSYFDNINVAQQALQSYANNSKSVKANFENYDGRSTDIFKQSSKGATVQSIGFKMYRGYNATFKECGKK</sequence>
<evidence type="ECO:0000313" key="1">
    <source>
        <dbReference type="EMBL" id="KAG9449994.1"/>
    </source>
</evidence>
<organism evidence="1 2">
    <name type="scientific">Aristolochia fimbriata</name>
    <name type="common">White veined hardy Dutchman's pipe vine</name>
    <dbReference type="NCBI Taxonomy" id="158543"/>
    <lineage>
        <taxon>Eukaryota</taxon>
        <taxon>Viridiplantae</taxon>
        <taxon>Streptophyta</taxon>
        <taxon>Embryophyta</taxon>
        <taxon>Tracheophyta</taxon>
        <taxon>Spermatophyta</taxon>
        <taxon>Magnoliopsida</taxon>
        <taxon>Magnoliidae</taxon>
        <taxon>Piperales</taxon>
        <taxon>Aristolochiaceae</taxon>
        <taxon>Aristolochia</taxon>
    </lineage>
</organism>
<accession>A0AAV7ENK5</accession>
<dbReference type="EMBL" id="JAINDJ010000004">
    <property type="protein sequence ID" value="KAG9449994.1"/>
    <property type="molecule type" value="Genomic_DNA"/>
</dbReference>